<keyword evidence="1" id="KW-0812">Transmembrane</keyword>
<keyword evidence="1" id="KW-1133">Transmembrane helix</keyword>
<organism evidence="2 3">
    <name type="scientific">Thalassotalea marina</name>
    <dbReference type="NCBI Taxonomy" id="1673741"/>
    <lineage>
        <taxon>Bacteria</taxon>
        <taxon>Pseudomonadati</taxon>
        <taxon>Pseudomonadota</taxon>
        <taxon>Gammaproteobacteria</taxon>
        <taxon>Alteromonadales</taxon>
        <taxon>Colwelliaceae</taxon>
        <taxon>Thalassotalea</taxon>
    </lineage>
</organism>
<keyword evidence="1" id="KW-0472">Membrane</keyword>
<comment type="caution">
    <text evidence="2">The sequence shown here is derived from an EMBL/GenBank/DDBJ whole genome shotgun (WGS) entry which is preliminary data.</text>
</comment>
<evidence type="ECO:0000313" key="2">
    <source>
        <dbReference type="EMBL" id="GHF77925.1"/>
    </source>
</evidence>
<accession>A0A919EFX8</accession>
<reference evidence="2" key="2">
    <citation type="submission" date="2020-09" db="EMBL/GenBank/DDBJ databases">
        <authorList>
            <person name="Sun Q."/>
            <person name="Kim S."/>
        </authorList>
    </citation>
    <scope>NUCLEOTIDE SEQUENCE</scope>
    <source>
        <strain evidence="2">KCTC 42731</strain>
    </source>
</reference>
<dbReference type="EMBL" id="BNCK01000001">
    <property type="protein sequence ID" value="GHF77925.1"/>
    <property type="molecule type" value="Genomic_DNA"/>
</dbReference>
<dbReference type="RefSeq" id="WP_189766779.1">
    <property type="nucleotide sequence ID" value="NZ_BNCK01000001.1"/>
</dbReference>
<proteinExistence type="predicted"/>
<sequence>MEYERLPPRIKKVLKTTQNGDVALPLNTEITCKVAGILCLIPSIISVLMLVVAGNSSSLFFILGALVFSLASFLLLGKRKRFVFDKQSLQLNLVMSIWQWGHKQQVVGKLTEFECVISRLENSGDYLVKFAGEQYHLKRREEAFAMVEFIATNYSIKCAETISDWPNKKAIFQTPVEHEHEYEKEQQSQQSVENNDLSNLGQTSFEIIKIWSLRSLLTLSIPFWVFTALAGFMQIWRQW</sequence>
<feature type="transmembrane region" description="Helical" evidence="1">
    <location>
        <begin position="216"/>
        <end position="236"/>
    </location>
</feature>
<evidence type="ECO:0000256" key="1">
    <source>
        <dbReference type="SAM" id="Phobius"/>
    </source>
</evidence>
<reference evidence="2" key="1">
    <citation type="journal article" date="2014" name="Int. J. Syst. Evol. Microbiol.">
        <title>Complete genome sequence of Corynebacterium casei LMG S-19264T (=DSM 44701T), isolated from a smear-ripened cheese.</title>
        <authorList>
            <consortium name="US DOE Joint Genome Institute (JGI-PGF)"/>
            <person name="Walter F."/>
            <person name="Albersmeier A."/>
            <person name="Kalinowski J."/>
            <person name="Ruckert C."/>
        </authorList>
    </citation>
    <scope>NUCLEOTIDE SEQUENCE</scope>
    <source>
        <strain evidence="2">KCTC 42731</strain>
    </source>
</reference>
<name>A0A919EFX8_9GAMM</name>
<dbReference type="Proteomes" id="UP000623842">
    <property type="component" value="Unassembled WGS sequence"/>
</dbReference>
<feature type="transmembrane region" description="Helical" evidence="1">
    <location>
        <begin position="59"/>
        <end position="77"/>
    </location>
</feature>
<evidence type="ECO:0000313" key="3">
    <source>
        <dbReference type="Proteomes" id="UP000623842"/>
    </source>
</evidence>
<protein>
    <submittedName>
        <fullName evidence="2">Uncharacterized protein</fullName>
    </submittedName>
</protein>
<keyword evidence="3" id="KW-1185">Reference proteome</keyword>
<dbReference type="AlphaFoldDB" id="A0A919EFX8"/>
<feature type="transmembrane region" description="Helical" evidence="1">
    <location>
        <begin position="34"/>
        <end position="53"/>
    </location>
</feature>
<gene>
    <name evidence="2" type="ORF">GCM10017161_01180</name>
</gene>